<sequence>MISIALTSLRVSAATAAPAGRLSNRHLSMACAQSVDKLKSILEEYRKSNYSQEYPKRFQKDIVKVASNITSRQLNSSPVNAVSAHGIEHVLHNIGAGHKMSRSEIQSIVSEVGACPIGKEDDCVITADQMLDLLSTKWAEHHHELNQ</sequence>
<keyword evidence="2" id="KW-1185">Reference proteome</keyword>
<dbReference type="EMBL" id="JABMIG020000103">
    <property type="protein sequence ID" value="KAL3792314.1"/>
    <property type="molecule type" value="Genomic_DNA"/>
</dbReference>
<proteinExistence type="predicted"/>
<protein>
    <submittedName>
        <fullName evidence="1">Uncharacterized protein</fullName>
    </submittedName>
</protein>
<name>A0ABD3PXM5_9STRA</name>
<organism evidence="1 2">
    <name type="scientific">Cyclotella cryptica</name>
    <dbReference type="NCBI Taxonomy" id="29204"/>
    <lineage>
        <taxon>Eukaryota</taxon>
        <taxon>Sar</taxon>
        <taxon>Stramenopiles</taxon>
        <taxon>Ochrophyta</taxon>
        <taxon>Bacillariophyta</taxon>
        <taxon>Coscinodiscophyceae</taxon>
        <taxon>Thalassiosirophycidae</taxon>
        <taxon>Stephanodiscales</taxon>
        <taxon>Stephanodiscaceae</taxon>
        <taxon>Cyclotella</taxon>
    </lineage>
</organism>
<accession>A0ABD3PXM5</accession>
<reference evidence="1 2" key="1">
    <citation type="journal article" date="2020" name="G3 (Bethesda)">
        <title>Improved Reference Genome for Cyclotella cryptica CCMP332, a Model for Cell Wall Morphogenesis, Salinity Adaptation, and Lipid Production in Diatoms (Bacillariophyta).</title>
        <authorList>
            <person name="Roberts W.R."/>
            <person name="Downey K.M."/>
            <person name="Ruck E.C."/>
            <person name="Traller J.C."/>
            <person name="Alverson A.J."/>
        </authorList>
    </citation>
    <scope>NUCLEOTIDE SEQUENCE [LARGE SCALE GENOMIC DNA]</scope>
    <source>
        <strain evidence="1 2">CCMP332</strain>
    </source>
</reference>
<comment type="caution">
    <text evidence="1">The sequence shown here is derived from an EMBL/GenBank/DDBJ whole genome shotgun (WGS) entry which is preliminary data.</text>
</comment>
<dbReference type="Proteomes" id="UP001516023">
    <property type="component" value="Unassembled WGS sequence"/>
</dbReference>
<gene>
    <name evidence="1" type="ORF">HJC23_006226</name>
</gene>
<evidence type="ECO:0000313" key="2">
    <source>
        <dbReference type="Proteomes" id="UP001516023"/>
    </source>
</evidence>
<dbReference type="AlphaFoldDB" id="A0ABD3PXM5"/>
<evidence type="ECO:0000313" key="1">
    <source>
        <dbReference type="EMBL" id="KAL3792314.1"/>
    </source>
</evidence>